<dbReference type="InterPro" id="IPR011333">
    <property type="entry name" value="SKP1/BTB/POZ_sf"/>
</dbReference>
<accession>A0A8H3U637</accession>
<dbReference type="AlphaFoldDB" id="A0A8H3U637"/>
<evidence type="ECO:0000313" key="3">
    <source>
        <dbReference type="EMBL" id="KAE9964124.1"/>
    </source>
</evidence>
<dbReference type="PROSITE" id="PS50097">
    <property type="entry name" value="BTB"/>
    <property type="match status" value="1"/>
</dbReference>
<proteinExistence type="predicted"/>
<dbReference type="SUPFAM" id="SSF54695">
    <property type="entry name" value="POZ domain"/>
    <property type="match status" value="1"/>
</dbReference>
<dbReference type="PANTHER" id="PTHR47843">
    <property type="entry name" value="BTB DOMAIN-CONTAINING PROTEIN-RELATED"/>
    <property type="match status" value="1"/>
</dbReference>
<dbReference type="Gene3D" id="3.30.710.10">
    <property type="entry name" value="Potassium Channel Kv1.1, Chain A"/>
    <property type="match status" value="1"/>
</dbReference>
<dbReference type="Proteomes" id="UP000433883">
    <property type="component" value="Unassembled WGS sequence"/>
</dbReference>
<keyword evidence="6" id="KW-1185">Reference proteome</keyword>
<evidence type="ECO:0000313" key="2">
    <source>
        <dbReference type="EMBL" id="KAE9963383.1"/>
    </source>
</evidence>
<dbReference type="EMBL" id="WNWQ01000850">
    <property type="protein sequence ID" value="KAE9963383.1"/>
    <property type="molecule type" value="Genomic_DNA"/>
</dbReference>
<organism evidence="3 5">
    <name type="scientific">Venturia inaequalis</name>
    <name type="common">Apple scab fungus</name>
    <dbReference type="NCBI Taxonomy" id="5025"/>
    <lineage>
        <taxon>Eukaryota</taxon>
        <taxon>Fungi</taxon>
        <taxon>Dikarya</taxon>
        <taxon>Ascomycota</taxon>
        <taxon>Pezizomycotina</taxon>
        <taxon>Dothideomycetes</taxon>
        <taxon>Pleosporomycetidae</taxon>
        <taxon>Venturiales</taxon>
        <taxon>Venturiaceae</taxon>
        <taxon>Venturia</taxon>
    </lineage>
</organism>
<gene>
    <name evidence="2" type="ORF">BLS_009353</name>
    <name evidence="4" type="ORF">EG327_009377</name>
    <name evidence="3" type="ORF">EG328_010781</name>
</gene>
<sequence length="285" mass="33558">MEESDHPLFSSNIGSTIVTIEAGQDKQQFTVHKDLIVACSPYFKAAFEGAFREAKEKSIQIDDEPETFQFFLDWLYFRRLPECDHEYLDESTEGRPNECRYCENKCQRWLENGVDPAYEHQFIALSDEDDEILETFIKCDPGNRCYLYVFADRYDVPALRRAIIDIEWRCYEQHDRLCNWEDVVYALRHLQISTPLCRMLVDEYVDNWPETTGIKCGMEKRIRQKVPAEFLFAVLTERAQLSESGDILRFGQLCKYHEHAQDSDTIKSCIKSAKAERKRKRSKLD</sequence>
<evidence type="ECO:0000313" key="6">
    <source>
        <dbReference type="Proteomes" id="UP000490939"/>
    </source>
</evidence>
<evidence type="ECO:0000313" key="5">
    <source>
        <dbReference type="Proteomes" id="UP000447873"/>
    </source>
</evidence>
<comment type="caution">
    <text evidence="3">The sequence shown here is derived from an EMBL/GenBank/DDBJ whole genome shotgun (WGS) entry which is preliminary data.</text>
</comment>
<name>A0A8H3U637_VENIN</name>
<dbReference type="PANTHER" id="PTHR47843:SF2">
    <property type="entry name" value="BTB DOMAIN-CONTAINING PROTEIN"/>
    <property type="match status" value="1"/>
</dbReference>
<dbReference type="InterPro" id="IPR000210">
    <property type="entry name" value="BTB/POZ_dom"/>
</dbReference>
<dbReference type="SMART" id="SM00225">
    <property type="entry name" value="BTB"/>
    <property type="match status" value="1"/>
</dbReference>
<dbReference type="EMBL" id="WNWS01000733">
    <property type="protein sequence ID" value="KAE9964124.1"/>
    <property type="molecule type" value="Genomic_DNA"/>
</dbReference>
<evidence type="ECO:0000259" key="1">
    <source>
        <dbReference type="PROSITE" id="PS50097"/>
    </source>
</evidence>
<evidence type="ECO:0000313" key="4">
    <source>
        <dbReference type="EMBL" id="KAE9972783.1"/>
    </source>
</evidence>
<reference evidence="3 5" key="1">
    <citation type="submission" date="2018-12" db="EMBL/GenBank/DDBJ databases">
        <title>Venturia inaequalis Genome Resource.</title>
        <authorList>
            <person name="Lichtner F.J."/>
        </authorList>
    </citation>
    <scope>NUCLEOTIDE SEQUENCE [LARGE SCALE GENOMIC DNA]</scope>
    <source>
        <strain evidence="3 5">120213</strain>
        <strain evidence="2">Bline_iso_100314</strain>
        <strain evidence="4 6">DMI_063113</strain>
    </source>
</reference>
<protein>
    <recommendedName>
        <fullName evidence="1">BTB domain-containing protein</fullName>
    </recommendedName>
</protein>
<feature type="domain" description="BTB" evidence="1">
    <location>
        <begin position="16"/>
        <end position="84"/>
    </location>
</feature>
<dbReference type="CDD" id="cd18186">
    <property type="entry name" value="BTB_POZ_ZBTB_KLHL-like"/>
    <property type="match status" value="1"/>
</dbReference>
<dbReference type="Proteomes" id="UP000447873">
    <property type="component" value="Unassembled WGS sequence"/>
</dbReference>
<dbReference type="Proteomes" id="UP000490939">
    <property type="component" value="Unassembled WGS sequence"/>
</dbReference>
<dbReference type="EMBL" id="WNWR01000617">
    <property type="protein sequence ID" value="KAE9972783.1"/>
    <property type="molecule type" value="Genomic_DNA"/>
</dbReference>
<dbReference type="Pfam" id="PF00651">
    <property type="entry name" value="BTB"/>
    <property type="match status" value="1"/>
</dbReference>